<dbReference type="Pfam" id="PF10419">
    <property type="entry name" value="TFIIIC_sub6"/>
    <property type="match status" value="1"/>
</dbReference>
<proteinExistence type="predicted"/>
<organism evidence="3 4">
    <name type="scientific">Drosophila ananassae</name>
    <name type="common">Fruit fly</name>
    <dbReference type="NCBI Taxonomy" id="7217"/>
    <lineage>
        <taxon>Eukaryota</taxon>
        <taxon>Metazoa</taxon>
        <taxon>Ecdysozoa</taxon>
        <taxon>Arthropoda</taxon>
        <taxon>Hexapoda</taxon>
        <taxon>Insecta</taxon>
        <taxon>Pterygota</taxon>
        <taxon>Neoptera</taxon>
        <taxon>Endopterygota</taxon>
        <taxon>Diptera</taxon>
        <taxon>Brachycera</taxon>
        <taxon>Muscomorpha</taxon>
        <taxon>Ephydroidea</taxon>
        <taxon>Drosophilidae</taxon>
        <taxon>Drosophila</taxon>
        <taxon>Sophophora</taxon>
    </lineage>
</organism>
<sequence length="150" mass="17158">MNDSSDSEYEDTEFLVYGDFKNNIPAQQLKHENAAIKIIGIESDTPMAEVNGNFYKGHYEQSVGTLLFFDKDKDNVVSDPLYESTCRQRFKYVDKSTKIITFERTYIENSLLDAGKSSKSEETDQPNAEKPSLKLNINYKEAINKFGEET</sequence>
<dbReference type="InterPro" id="IPR042771">
    <property type="entry name" value="GTF3C6-like"/>
</dbReference>
<dbReference type="Gene3D" id="2.60.40.4370">
    <property type="match status" value="1"/>
</dbReference>
<dbReference type="STRING" id="7217.A0A0P9AGV3"/>
<reference evidence="3 4" key="1">
    <citation type="journal article" date="2007" name="Nature">
        <title>Evolution of genes and genomes on the Drosophila phylogeny.</title>
        <authorList>
            <consortium name="Drosophila 12 Genomes Consortium"/>
            <person name="Clark A.G."/>
            <person name="Eisen M.B."/>
            <person name="Smith D.R."/>
            <person name="Bergman C.M."/>
            <person name="Oliver B."/>
            <person name="Markow T.A."/>
            <person name="Kaufman T.C."/>
            <person name="Kellis M."/>
            <person name="Gelbart W."/>
            <person name="Iyer V.N."/>
            <person name="Pollard D.A."/>
            <person name="Sackton T.B."/>
            <person name="Larracuente A.M."/>
            <person name="Singh N.D."/>
            <person name="Abad J.P."/>
            <person name="Abt D.N."/>
            <person name="Adryan B."/>
            <person name="Aguade M."/>
            <person name="Akashi H."/>
            <person name="Anderson W.W."/>
            <person name="Aquadro C.F."/>
            <person name="Ardell D.H."/>
            <person name="Arguello R."/>
            <person name="Artieri C.G."/>
            <person name="Barbash D.A."/>
            <person name="Barker D."/>
            <person name="Barsanti P."/>
            <person name="Batterham P."/>
            <person name="Batzoglou S."/>
            <person name="Begun D."/>
            <person name="Bhutkar A."/>
            <person name="Blanco E."/>
            <person name="Bosak S.A."/>
            <person name="Bradley R.K."/>
            <person name="Brand A.D."/>
            <person name="Brent M.R."/>
            <person name="Brooks A.N."/>
            <person name="Brown R.H."/>
            <person name="Butlin R.K."/>
            <person name="Caggese C."/>
            <person name="Calvi B.R."/>
            <person name="Bernardo de Carvalho A."/>
            <person name="Caspi A."/>
            <person name="Castrezana S."/>
            <person name="Celniker S.E."/>
            <person name="Chang J.L."/>
            <person name="Chapple C."/>
            <person name="Chatterji S."/>
            <person name="Chinwalla A."/>
            <person name="Civetta A."/>
            <person name="Clifton S.W."/>
            <person name="Comeron J.M."/>
            <person name="Costello J.C."/>
            <person name="Coyne J.A."/>
            <person name="Daub J."/>
            <person name="David R.G."/>
            <person name="Delcher A.L."/>
            <person name="Delehaunty K."/>
            <person name="Do C.B."/>
            <person name="Ebling H."/>
            <person name="Edwards K."/>
            <person name="Eickbush T."/>
            <person name="Evans J.D."/>
            <person name="Filipski A."/>
            <person name="Findeiss S."/>
            <person name="Freyhult E."/>
            <person name="Fulton L."/>
            <person name="Fulton R."/>
            <person name="Garcia A.C."/>
            <person name="Gardiner A."/>
            <person name="Garfield D.A."/>
            <person name="Garvin B.E."/>
            <person name="Gibson G."/>
            <person name="Gilbert D."/>
            <person name="Gnerre S."/>
            <person name="Godfrey J."/>
            <person name="Good R."/>
            <person name="Gotea V."/>
            <person name="Gravely B."/>
            <person name="Greenberg A.J."/>
            <person name="Griffiths-Jones S."/>
            <person name="Gross S."/>
            <person name="Guigo R."/>
            <person name="Gustafson E.A."/>
            <person name="Haerty W."/>
            <person name="Hahn M.W."/>
            <person name="Halligan D.L."/>
            <person name="Halpern A.L."/>
            <person name="Halter G.M."/>
            <person name="Han M.V."/>
            <person name="Heger A."/>
            <person name="Hillier L."/>
            <person name="Hinrichs A.S."/>
            <person name="Holmes I."/>
            <person name="Hoskins R.A."/>
            <person name="Hubisz M.J."/>
            <person name="Hultmark D."/>
            <person name="Huntley M.A."/>
            <person name="Jaffe D.B."/>
            <person name="Jagadeeshan S."/>
            <person name="Jeck W.R."/>
            <person name="Johnson J."/>
            <person name="Jones C.D."/>
            <person name="Jordan W.C."/>
            <person name="Karpen G.H."/>
            <person name="Kataoka E."/>
            <person name="Keightley P.D."/>
            <person name="Kheradpour P."/>
            <person name="Kirkness E.F."/>
            <person name="Koerich L.B."/>
            <person name="Kristiansen K."/>
            <person name="Kudrna D."/>
            <person name="Kulathinal R.J."/>
            <person name="Kumar S."/>
            <person name="Kwok R."/>
            <person name="Lander E."/>
            <person name="Langley C.H."/>
            <person name="Lapoint R."/>
            <person name="Lazzaro B.P."/>
            <person name="Lee S.J."/>
            <person name="Levesque L."/>
            <person name="Li R."/>
            <person name="Lin C.F."/>
            <person name="Lin M.F."/>
            <person name="Lindblad-Toh K."/>
            <person name="Llopart A."/>
            <person name="Long M."/>
            <person name="Low L."/>
            <person name="Lozovsky E."/>
            <person name="Lu J."/>
            <person name="Luo M."/>
            <person name="Machado C.A."/>
            <person name="Makalowski W."/>
            <person name="Marzo M."/>
            <person name="Matsuda M."/>
            <person name="Matzkin L."/>
            <person name="McAllister B."/>
            <person name="McBride C.S."/>
            <person name="McKernan B."/>
            <person name="McKernan K."/>
            <person name="Mendez-Lago M."/>
            <person name="Minx P."/>
            <person name="Mollenhauer M.U."/>
            <person name="Montooth K."/>
            <person name="Mount S.M."/>
            <person name="Mu X."/>
            <person name="Myers E."/>
            <person name="Negre B."/>
            <person name="Newfeld S."/>
            <person name="Nielsen R."/>
            <person name="Noor M.A."/>
            <person name="O'Grady P."/>
            <person name="Pachter L."/>
            <person name="Papaceit M."/>
            <person name="Parisi M.J."/>
            <person name="Parisi M."/>
            <person name="Parts L."/>
            <person name="Pedersen J.S."/>
            <person name="Pesole G."/>
            <person name="Phillippy A.M."/>
            <person name="Ponting C.P."/>
            <person name="Pop M."/>
            <person name="Porcelli D."/>
            <person name="Powell J.R."/>
            <person name="Prohaska S."/>
            <person name="Pruitt K."/>
            <person name="Puig M."/>
            <person name="Quesneville H."/>
            <person name="Ram K.R."/>
            <person name="Rand D."/>
            <person name="Rasmussen M.D."/>
            <person name="Reed L.K."/>
            <person name="Reenan R."/>
            <person name="Reily A."/>
            <person name="Remington K.A."/>
            <person name="Rieger T.T."/>
            <person name="Ritchie M.G."/>
            <person name="Robin C."/>
            <person name="Rogers Y.H."/>
            <person name="Rohde C."/>
            <person name="Rozas J."/>
            <person name="Rubenfield M.J."/>
            <person name="Ruiz A."/>
            <person name="Russo S."/>
            <person name="Salzberg S.L."/>
            <person name="Sanchez-Gracia A."/>
            <person name="Saranga D.J."/>
            <person name="Sato H."/>
            <person name="Schaeffer S.W."/>
            <person name="Schatz M.C."/>
            <person name="Schlenke T."/>
            <person name="Schwartz R."/>
            <person name="Segarra C."/>
            <person name="Singh R.S."/>
            <person name="Sirot L."/>
            <person name="Sirota M."/>
            <person name="Sisneros N.B."/>
            <person name="Smith C.D."/>
            <person name="Smith T.F."/>
            <person name="Spieth J."/>
            <person name="Stage D.E."/>
            <person name="Stark A."/>
            <person name="Stephan W."/>
            <person name="Strausberg R.L."/>
            <person name="Strempel S."/>
            <person name="Sturgill D."/>
            <person name="Sutton G."/>
            <person name="Sutton G.G."/>
            <person name="Tao W."/>
            <person name="Teichmann S."/>
            <person name="Tobari Y.N."/>
            <person name="Tomimura Y."/>
            <person name="Tsolas J.M."/>
            <person name="Valente V.L."/>
            <person name="Venter E."/>
            <person name="Venter J.C."/>
            <person name="Vicario S."/>
            <person name="Vieira F.G."/>
            <person name="Vilella A.J."/>
            <person name="Villasante A."/>
            <person name="Walenz B."/>
            <person name="Wang J."/>
            <person name="Wasserman M."/>
            <person name="Watts T."/>
            <person name="Wilson D."/>
            <person name="Wilson R.K."/>
            <person name="Wing R.A."/>
            <person name="Wolfner M.F."/>
            <person name="Wong A."/>
            <person name="Wong G.K."/>
            <person name="Wu C.I."/>
            <person name="Wu G."/>
            <person name="Yamamoto D."/>
            <person name="Yang H.P."/>
            <person name="Yang S.P."/>
            <person name="Yorke J.A."/>
            <person name="Yoshida K."/>
            <person name="Zdobnov E."/>
            <person name="Zhang P."/>
            <person name="Zhang Y."/>
            <person name="Zimin A.V."/>
            <person name="Baldwin J."/>
            <person name="Abdouelleil A."/>
            <person name="Abdulkadir J."/>
            <person name="Abebe A."/>
            <person name="Abera B."/>
            <person name="Abreu J."/>
            <person name="Acer S.C."/>
            <person name="Aftuck L."/>
            <person name="Alexander A."/>
            <person name="An P."/>
            <person name="Anderson E."/>
            <person name="Anderson S."/>
            <person name="Arachi H."/>
            <person name="Azer M."/>
            <person name="Bachantsang P."/>
            <person name="Barry A."/>
            <person name="Bayul T."/>
            <person name="Berlin A."/>
            <person name="Bessette D."/>
            <person name="Bloom T."/>
            <person name="Blye J."/>
            <person name="Boguslavskiy L."/>
            <person name="Bonnet C."/>
            <person name="Boukhgalter B."/>
            <person name="Bourzgui I."/>
            <person name="Brown A."/>
            <person name="Cahill P."/>
            <person name="Channer S."/>
            <person name="Cheshatsang Y."/>
            <person name="Chuda L."/>
            <person name="Citroen M."/>
            <person name="Collymore A."/>
            <person name="Cooke P."/>
            <person name="Costello M."/>
            <person name="D'Aco K."/>
            <person name="Daza R."/>
            <person name="De Haan G."/>
            <person name="DeGray S."/>
            <person name="DeMaso C."/>
            <person name="Dhargay N."/>
            <person name="Dooley K."/>
            <person name="Dooley E."/>
            <person name="Doricent M."/>
            <person name="Dorje P."/>
            <person name="Dorjee K."/>
            <person name="Dupes A."/>
            <person name="Elong R."/>
            <person name="Falk J."/>
            <person name="Farina A."/>
            <person name="Faro S."/>
            <person name="Ferguson D."/>
            <person name="Fisher S."/>
            <person name="Foley C.D."/>
            <person name="Franke A."/>
            <person name="Friedrich D."/>
            <person name="Gadbois L."/>
            <person name="Gearin G."/>
            <person name="Gearin C.R."/>
            <person name="Giannoukos G."/>
            <person name="Goode T."/>
            <person name="Graham J."/>
            <person name="Grandbois E."/>
            <person name="Grewal S."/>
            <person name="Gyaltsen K."/>
            <person name="Hafez N."/>
            <person name="Hagos B."/>
            <person name="Hall J."/>
            <person name="Henson C."/>
            <person name="Hollinger A."/>
            <person name="Honan T."/>
            <person name="Huard M.D."/>
            <person name="Hughes L."/>
            <person name="Hurhula B."/>
            <person name="Husby M.E."/>
            <person name="Kamat A."/>
            <person name="Kanga B."/>
            <person name="Kashin S."/>
            <person name="Khazanovich D."/>
            <person name="Kisner P."/>
            <person name="Lance K."/>
            <person name="Lara M."/>
            <person name="Lee W."/>
            <person name="Lennon N."/>
            <person name="Letendre F."/>
            <person name="LeVine R."/>
            <person name="Lipovsky A."/>
            <person name="Liu X."/>
            <person name="Liu J."/>
            <person name="Liu S."/>
            <person name="Lokyitsang T."/>
            <person name="Lokyitsang Y."/>
            <person name="Lubonja R."/>
            <person name="Lui A."/>
            <person name="MacDonald P."/>
            <person name="Magnisalis V."/>
            <person name="Maru K."/>
            <person name="Matthews C."/>
            <person name="McCusker W."/>
            <person name="McDonough S."/>
            <person name="Mehta T."/>
            <person name="Meldrim J."/>
            <person name="Meneus L."/>
            <person name="Mihai O."/>
            <person name="Mihalev A."/>
            <person name="Mihova T."/>
            <person name="Mittelman R."/>
            <person name="Mlenga V."/>
            <person name="Montmayeur A."/>
            <person name="Mulrain L."/>
            <person name="Navidi A."/>
            <person name="Naylor J."/>
            <person name="Negash T."/>
            <person name="Nguyen T."/>
            <person name="Nguyen N."/>
            <person name="Nicol R."/>
            <person name="Norbu C."/>
            <person name="Norbu N."/>
            <person name="Novod N."/>
            <person name="O'Neill B."/>
            <person name="Osman S."/>
            <person name="Markiewicz E."/>
            <person name="Oyono O.L."/>
            <person name="Patti C."/>
            <person name="Phunkhang P."/>
            <person name="Pierre F."/>
            <person name="Priest M."/>
            <person name="Raghuraman S."/>
            <person name="Rege F."/>
            <person name="Reyes R."/>
            <person name="Rise C."/>
            <person name="Rogov P."/>
            <person name="Ross K."/>
            <person name="Ryan E."/>
            <person name="Settipalli S."/>
            <person name="Shea T."/>
            <person name="Sherpa N."/>
            <person name="Shi L."/>
            <person name="Shih D."/>
            <person name="Sparrow T."/>
            <person name="Spaulding J."/>
            <person name="Stalker J."/>
            <person name="Stange-Thomann N."/>
            <person name="Stavropoulos S."/>
            <person name="Stone C."/>
            <person name="Strader C."/>
            <person name="Tesfaye S."/>
            <person name="Thomson T."/>
            <person name="Thoulutsang Y."/>
            <person name="Thoulutsang D."/>
            <person name="Topham K."/>
            <person name="Topping I."/>
            <person name="Tsamla T."/>
            <person name="Vassiliev H."/>
            <person name="Vo A."/>
            <person name="Wangchuk T."/>
            <person name="Wangdi T."/>
            <person name="Weiand M."/>
            <person name="Wilkinson J."/>
            <person name="Wilson A."/>
            <person name="Yadav S."/>
            <person name="Young G."/>
            <person name="Yu Q."/>
            <person name="Zembek L."/>
            <person name="Zhong D."/>
            <person name="Zimmer A."/>
            <person name="Zwirko Z."/>
            <person name="Jaffe D.B."/>
            <person name="Alvarez P."/>
            <person name="Brockman W."/>
            <person name="Butler J."/>
            <person name="Chin C."/>
            <person name="Gnerre S."/>
            <person name="Grabherr M."/>
            <person name="Kleber M."/>
            <person name="Mauceli E."/>
            <person name="MacCallum I."/>
        </authorList>
    </citation>
    <scope>NUCLEOTIDE SEQUENCE [LARGE SCALE GENOMIC DNA]</scope>
    <source>
        <strain evidence="4">Tucson 14024-0371.13</strain>
    </source>
</reference>
<evidence type="ECO:0000313" key="3">
    <source>
        <dbReference type="EMBL" id="KPU77058.1"/>
    </source>
</evidence>
<dbReference type="FunCoup" id="A0A0P9AGV3">
    <property type="interactions" value="2"/>
</dbReference>
<dbReference type="InParanoid" id="A0A0P9AGV3"/>
<dbReference type="Proteomes" id="UP000007801">
    <property type="component" value="Unassembled WGS sequence"/>
</dbReference>
<dbReference type="GO" id="GO:0006383">
    <property type="term" value="P:transcription by RNA polymerase III"/>
    <property type="evidence" value="ECO:0007669"/>
    <property type="project" value="InterPro"/>
</dbReference>
<accession>A0A0P9AGV3</accession>
<dbReference type="OrthoDB" id="1877767at2759"/>
<dbReference type="EMBL" id="CH902619">
    <property type="protein sequence ID" value="KPU77058.1"/>
    <property type="molecule type" value="Genomic_DNA"/>
</dbReference>
<dbReference type="GO" id="GO:0000127">
    <property type="term" value="C:transcription factor TFIIIC complex"/>
    <property type="evidence" value="ECO:0007669"/>
    <property type="project" value="TreeGrafter"/>
</dbReference>
<dbReference type="AlphaFoldDB" id="A0A0P9AGV3"/>
<dbReference type="PANTHER" id="PTHR21860">
    <property type="entry name" value="TRANSCRIPTION INITIATION FACTOR IIIC TFIIIC , POLYPEPTIDE 6-RELATED"/>
    <property type="match status" value="1"/>
</dbReference>
<protein>
    <recommendedName>
        <fullName evidence="2">Transcription factor TFIIIC triple barrel domain-containing protein</fullName>
    </recommendedName>
</protein>
<dbReference type="KEGG" id="dan:26515105"/>
<gene>
    <name evidence="3" type="primary">Dana\GF27696</name>
    <name evidence="3" type="ORF">GF27696</name>
</gene>
<dbReference type="PANTHER" id="PTHR21860:SF2">
    <property type="entry name" value="GENERAL TRANSCRIPTION FACTOR 3C POLYPEPTIDE 6"/>
    <property type="match status" value="1"/>
</dbReference>
<dbReference type="GeneID" id="26515105"/>
<name>A0A0P9AGV3_DROAN</name>
<evidence type="ECO:0000259" key="2">
    <source>
        <dbReference type="Pfam" id="PF10419"/>
    </source>
</evidence>
<dbReference type="InterPro" id="IPR019481">
    <property type="entry name" value="TFIIIC_triple_barrel"/>
</dbReference>
<evidence type="ECO:0000313" key="4">
    <source>
        <dbReference type="Proteomes" id="UP000007801"/>
    </source>
</evidence>
<keyword evidence="4" id="KW-1185">Reference proteome</keyword>
<feature type="region of interest" description="Disordered" evidence="1">
    <location>
        <begin position="114"/>
        <end position="135"/>
    </location>
</feature>
<feature type="domain" description="Transcription factor TFIIIC triple barrel" evidence="2">
    <location>
        <begin position="10"/>
        <end position="107"/>
    </location>
</feature>
<evidence type="ECO:0000256" key="1">
    <source>
        <dbReference type="SAM" id="MobiDB-lite"/>
    </source>
</evidence>